<name>A0ABQ5PV05_9BACT</name>
<reference evidence="1" key="1">
    <citation type="journal article" date="2023" name="Antonie Van Leeuwenhoek">
        <title>Mesoterricola silvestris gen. nov., sp. nov., Mesoterricola sediminis sp. nov., Geothrix oryzae sp. nov., Geothrix edaphica sp. nov., Geothrix rubra sp. nov., and Geothrix limicola sp. nov., six novel members of Acidobacteriota isolated from soils.</title>
        <authorList>
            <person name="Itoh H."/>
            <person name="Sugisawa Y."/>
            <person name="Mise K."/>
            <person name="Xu Z."/>
            <person name="Kuniyasu M."/>
            <person name="Ushijima N."/>
            <person name="Kawano K."/>
            <person name="Kobayashi E."/>
            <person name="Shiratori Y."/>
            <person name="Masuda Y."/>
            <person name="Senoo K."/>
        </authorList>
    </citation>
    <scope>NUCLEOTIDE SEQUENCE</scope>
    <source>
        <strain evidence="1">Red802</strain>
    </source>
</reference>
<protein>
    <recommendedName>
        <fullName evidence="3">HAMP domain-containing histidine kinase</fullName>
    </recommendedName>
</protein>
<dbReference type="EMBL" id="BSDC01000001">
    <property type="protein sequence ID" value="GLH66183.1"/>
    <property type="molecule type" value="Genomic_DNA"/>
</dbReference>
<gene>
    <name evidence="1" type="ORF">GETHED_05470</name>
</gene>
<dbReference type="RefSeq" id="WP_285606264.1">
    <property type="nucleotide sequence ID" value="NZ_BSDC01000001.1"/>
</dbReference>
<evidence type="ECO:0000313" key="2">
    <source>
        <dbReference type="Proteomes" id="UP001165044"/>
    </source>
</evidence>
<organism evidence="1 2">
    <name type="scientific">Geothrix edaphica</name>
    <dbReference type="NCBI Taxonomy" id="2927976"/>
    <lineage>
        <taxon>Bacteria</taxon>
        <taxon>Pseudomonadati</taxon>
        <taxon>Acidobacteriota</taxon>
        <taxon>Holophagae</taxon>
        <taxon>Holophagales</taxon>
        <taxon>Holophagaceae</taxon>
        <taxon>Geothrix</taxon>
    </lineage>
</organism>
<keyword evidence="2" id="KW-1185">Reference proteome</keyword>
<evidence type="ECO:0000313" key="1">
    <source>
        <dbReference type="EMBL" id="GLH66183.1"/>
    </source>
</evidence>
<accession>A0ABQ5PV05</accession>
<proteinExistence type="predicted"/>
<dbReference type="Proteomes" id="UP001165044">
    <property type="component" value="Unassembled WGS sequence"/>
</dbReference>
<evidence type="ECO:0008006" key="3">
    <source>
        <dbReference type="Google" id="ProtNLM"/>
    </source>
</evidence>
<comment type="caution">
    <text evidence="1">The sequence shown here is derived from an EMBL/GenBank/DDBJ whole genome shotgun (WGS) entry which is preliminary data.</text>
</comment>
<sequence>MDSEDLWRAALHDFNNLVTGLQGVADLGDPSLPFDPQNHARLQTIIEDGKTLIAMARALALGRVSGGEPVPWADWAAEVRERLDDAGQLFRCPVELVDAGAGTATWPAPLLQDWTVAFTRQILPWAAPGPLRLEAEARSGALLLRWITDAPLPLALEAEPPPDLPRSLAGFWLRAMAGHQGLVLETSPGFLQARLPRPQSGTISAKDS</sequence>